<evidence type="ECO:0000256" key="1">
    <source>
        <dbReference type="SAM" id="Phobius"/>
    </source>
</evidence>
<dbReference type="EMBL" id="NBII01000002">
    <property type="protein sequence ID" value="PAV21684.1"/>
    <property type="molecule type" value="Genomic_DNA"/>
</dbReference>
<accession>A0A286UQ89</accession>
<keyword evidence="1" id="KW-1133">Transmembrane helix</keyword>
<dbReference type="Proteomes" id="UP000217199">
    <property type="component" value="Unassembled WGS sequence"/>
</dbReference>
<keyword evidence="3" id="KW-1185">Reference proteome</keyword>
<keyword evidence="1" id="KW-0812">Transmembrane</keyword>
<organism evidence="2 3">
    <name type="scientific">Pyrrhoderma noxium</name>
    <dbReference type="NCBI Taxonomy" id="2282107"/>
    <lineage>
        <taxon>Eukaryota</taxon>
        <taxon>Fungi</taxon>
        <taxon>Dikarya</taxon>
        <taxon>Basidiomycota</taxon>
        <taxon>Agaricomycotina</taxon>
        <taxon>Agaricomycetes</taxon>
        <taxon>Hymenochaetales</taxon>
        <taxon>Hymenochaetaceae</taxon>
        <taxon>Pyrrhoderma</taxon>
    </lineage>
</organism>
<comment type="caution">
    <text evidence="2">The sequence shown here is derived from an EMBL/GenBank/DDBJ whole genome shotgun (WGS) entry which is preliminary data.</text>
</comment>
<sequence>MEYTGHARDDMHPESVKLSEESLLRCTRKARREGVLAGITSGFLGGLTGMRLFRFDRKKTLFCAILTTALSGYYFTQAITSTHIAKARAEEMRLRQNKTSEFIPDGISTATVHTISNDVAIKMALTELNSFPIVSSKC</sequence>
<evidence type="ECO:0000313" key="2">
    <source>
        <dbReference type="EMBL" id="PAV21684.1"/>
    </source>
</evidence>
<name>A0A286UQ89_9AGAM</name>
<dbReference type="AlphaFoldDB" id="A0A286UQ89"/>
<evidence type="ECO:0000313" key="3">
    <source>
        <dbReference type="Proteomes" id="UP000217199"/>
    </source>
</evidence>
<reference evidence="2 3" key="1">
    <citation type="journal article" date="2017" name="Mol. Ecol.">
        <title>Comparative and population genomic landscape of Phellinus noxius: A hypervariable fungus causing root rot in trees.</title>
        <authorList>
            <person name="Chung C.L."/>
            <person name="Lee T.J."/>
            <person name="Akiba M."/>
            <person name="Lee H.H."/>
            <person name="Kuo T.H."/>
            <person name="Liu D."/>
            <person name="Ke H.M."/>
            <person name="Yokoi T."/>
            <person name="Roa M.B."/>
            <person name="Lu M.J."/>
            <person name="Chang Y.Y."/>
            <person name="Ann P.J."/>
            <person name="Tsai J.N."/>
            <person name="Chen C.Y."/>
            <person name="Tzean S.S."/>
            <person name="Ota Y."/>
            <person name="Hattori T."/>
            <person name="Sahashi N."/>
            <person name="Liou R.F."/>
            <person name="Kikuchi T."/>
            <person name="Tsai I.J."/>
        </authorList>
    </citation>
    <scope>NUCLEOTIDE SEQUENCE [LARGE SCALE GENOMIC DNA]</scope>
    <source>
        <strain evidence="2 3">FFPRI411160</strain>
    </source>
</reference>
<gene>
    <name evidence="2" type="ORF">PNOK_0164100</name>
</gene>
<keyword evidence="1" id="KW-0472">Membrane</keyword>
<dbReference type="OrthoDB" id="3352450at2759"/>
<feature type="transmembrane region" description="Helical" evidence="1">
    <location>
        <begin position="34"/>
        <end position="53"/>
    </location>
</feature>
<protein>
    <submittedName>
        <fullName evidence="2">Uncharacterized protein</fullName>
    </submittedName>
</protein>
<feature type="transmembrane region" description="Helical" evidence="1">
    <location>
        <begin position="59"/>
        <end position="76"/>
    </location>
</feature>
<proteinExistence type="predicted"/>
<dbReference type="InParanoid" id="A0A286UQ89"/>